<dbReference type="EMBL" id="UOEA01000098">
    <property type="protein sequence ID" value="VAV85787.1"/>
    <property type="molecule type" value="Genomic_DNA"/>
</dbReference>
<dbReference type="Pfam" id="PF00535">
    <property type="entry name" value="Glycos_transf_2"/>
    <property type="match status" value="1"/>
</dbReference>
<dbReference type="GO" id="GO:0016758">
    <property type="term" value="F:hexosyltransferase activity"/>
    <property type="evidence" value="ECO:0007669"/>
    <property type="project" value="UniProtKB-ARBA"/>
</dbReference>
<organism evidence="3">
    <name type="scientific">hydrothermal vent metagenome</name>
    <dbReference type="NCBI Taxonomy" id="652676"/>
    <lineage>
        <taxon>unclassified sequences</taxon>
        <taxon>metagenomes</taxon>
        <taxon>ecological metagenomes</taxon>
    </lineage>
</organism>
<dbReference type="InterPro" id="IPR029044">
    <property type="entry name" value="Nucleotide-diphossugar_trans"/>
</dbReference>
<dbReference type="AlphaFoldDB" id="A0A3B0R246"/>
<feature type="domain" description="Glycosyltransferase 2-like" evidence="2">
    <location>
        <begin position="11"/>
        <end position="172"/>
    </location>
</feature>
<proteinExistence type="predicted"/>
<accession>A0A3B0R246</accession>
<gene>
    <name evidence="3" type="ORF">MNBD_DELTA01-1973</name>
</gene>
<keyword evidence="1" id="KW-0812">Transmembrane</keyword>
<keyword evidence="1" id="KW-0472">Membrane</keyword>
<dbReference type="SUPFAM" id="SSF53448">
    <property type="entry name" value="Nucleotide-diphospho-sugar transferases"/>
    <property type="match status" value="1"/>
</dbReference>
<keyword evidence="1" id="KW-1133">Transmembrane helix</keyword>
<dbReference type="PANTHER" id="PTHR22916">
    <property type="entry name" value="GLYCOSYLTRANSFERASE"/>
    <property type="match status" value="1"/>
</dbReference>
<protein>
    <recommendedName>
        <fullName evidence="2">Glycosyltransferase 2-like domain-containing protein</fullName>
    </recommendedName>
</protein>
<evidence type="ECO:0000259" key="2">
    <source>
        <dbReference type="Pfam" id="PF00535"/>
    </source>
</evidence>
<evidence type="ECO:0000256" key="1">
    <source>
        <dbReference type="SAM" id="Phobius"/>
    </source>
</evidence>
<name>A0A3B0R246_9ZZZZ</name>
<dbReference type="Gene3D" id="3.90.550.10">
    <property type="entry name" value="Spore Coat Polysaccharide Biosynthesis Protein SpsA, Chain A"/>
    <property type="match status" value="1"/>
</dbReference>
<dbReference type="InterPro" id="IPR001173">
    <property type="entry name" value="Glyco_trans_2-like"/>
</dbReference>
<sequence>MKSKPESPLVSIIIPCYNGGAFINEAISSILAQTYTNWELIIIDDGSTDNSKEIITSRLDNKKIRLLENKRNLGIARTKNKGVRNSKGEFLAFLDQDDVWAEDKLRLQAARLKADPDLAIVCTGMFFTDPALNKTSVFTGYDDTNQERALKELYITPINSSSIMMIRRSALESDAPFNENLRGWDDYELLMRLAVRYKIGYIKDPLVKKRIHAGGAQRLTEVTREEEMVFKDVLDLHPFLRQYKKERDAAFFLGRATEYLQSGDLRAARRLAGKRLGIRPLSPASWMLFFVTLLPAPIATLAIKIILVIAGKTKLFTVNH</sequence>
<dbReference type="PANTHER" id="PTHR22916:SF3">
    <property type="entry name" value="UDP-GLCNAC:BETAGAL BETA-1,3-N-ACETYLGLUCOSAMINYLTRANSFERASE-LIKE PROTEIN 1"/>
    <property type="match status" value="1"/>
</dbReference>
<reference evidence="3" key="1">
    <citation type="submission" date="2018-06" db="EMBL/GenBank/DDBJ databases">
        <authorList>
            <person name="Zhirakovskaya E."/>
        </authorList>
    </citation>
    <scope>NUCLEOTIDE SEQUENCE</scope>
</reference>
<evidence type="ECO:0000313" key="3">
    <source>
        <dbReference type="EMBL" id="VAV85787.1"/>
    </source>
</evidence>
<feature type="transmembrane region" description="Helical" evidence="1">
    <location>
        <begin position="286"/>
        <end position="310"/>
    </location>
</feature>